<dbReference type="Proteomes" id="UP001366085">
    <property type="component" value="Unassembled WGS sequence"/>
</dbReference>
<dbReference type="EMBL" id="JBBDGN010000008">
    <property type="protein sequence ID" value="MEJ1091957.1"/>
    <property type="molecule type" value="Genomic_DNA"/>
</dbReference>
<keyword evidence="3" id="KW-1185">Reference proteome</keyword>
<evidence type="ECO:0000313" key="2">
    <source>
        <dbReference type="EMBL" id="MEJ1091957.1"/>
    </source>
</evidence>
<protein>
    <submittedName>
        <fullName evidence="2">Uncharacterized protein</fullName>
    </submittedName>
</protein>
<feature type="region of interest" description="Disordered" evidence="1">
    <location>
        <begin position="120"/>
        <end position="139"/>
    </location>
</feature>
<evidence type="ECO:0000256" key="1">
    <source>
        <dbReference type="SAM" id="MobiDB-lite"/>
    </source>
</evidence>
<organism evidence="2 3">
    <name type="scientific">Microbacterium istanbulense</name>
    <dbReference type="NCBI Taxonomy" id="3122049"/>
    <lineage>
        <taxon>Bacteria</taxon>
        <taxon>Bacillati</taxon>
        <taxon>Actinomycetota</taxon>
        <taxon>Actinomycetes</taxon>
        <taxon>Micrococcales</taxon>
        <taxon>Microbacteriaceae</taxon>
        <taxon>Microbacterium</taxon>
    </lineage>
</organism>
<sequence>MTTKTPERVTITVLATGLTLPGPSNPNAYFATSGRTALRGEVVEVERSETVNRNGDSWLDLTEEQQEARWGKQMFVLGDHSEGIELGDDDEYGARYYQWLKATEEARKISDPAERSAALREIKAKYPEQNRSSQTSTEY</sequence>
<dbReference type="RefSeq" id="WP_337319979.1">
    <property type="nucleotide sequence ID" value="NZ_JBBDGN010000008.1"/>
</dbReference>
<gene>
    <name evidence="2" type="ORF">WDU93_09645</name>
</gene>
<reference evidence="2 3" key="1">
    <citation type="submission" date="2024-02" db="EMBL/GenBank/DDBJ databases">
        <authorList>
            <person name="Saticioglu I.B."/>
        </authorList>
    </citation>
    <scope>NUCLEOTIDE SEQUENCE [LARGE SCALE GENOMIC DNA]</scope>
    <source>
        <strain evidence="2 3">Mu-43</strain>
    </source>
</reference>
<proteinExistence type="predicted"/>
<feature type="compositionally biased region" description="Polar residues" evidence="1">
    <location>
        <begin position="129"/>
        <end position="139"/>
    </location>
</feature>
<evidence type="ECO:0000313" key="3">
    <source>
        <dbReference type="Proteomes" id="UP001366085"/>
    </source>
</evidence>
<comment type="caution">
    <text evidence="2">The sequence shown here is derived from an EMBL/GenBank/DDBJ whole genome shotgun (WGS) entry which is preliminary data.</text>
</comment>
<accession>A0ABU8LKU3</accession>
<name>A0ABU8LKU3_9MICO</name>